<name>A0ACB5RFV1_9CLOT</name>
<protein>
    <submittedName>
        <fullName evidence="1">Uncharacterized protein</fullName>
    </submittedName>
</protein>
<sequence length="436" mass="49569">MFCPECGEKNNDDSNFCHSCGAKLTIEVNEEKQQQINQSSNNNKVVEQTEAVYGVNEYYQIAKEENKTRKGFSTKQKVTLLIVAFLIIAIGAFWGIGRYISDPKRIAKSYFQSMSSNDWNKAYSYLDVKDSDFISKESFAKVASAEKSKVGDITNFSVIDTVNSKKSMDELTKSVEINYTVRNSSSPISKKINLVKQKEKKFLFFDSWKVEPENLVVSQYTVYVPKNTTLTIDNVKVNSKYIVKGNDTSSTSDTDTYKLTNIFYGKHELKINSLYTEDYSETVDIDESGSHSVHELKLKKQVEDDLVKQVGDVYKEFYKAALTGKSYDTVKDYFTSDEETQKEMQSSFEYLVSKGKGDFFEKIKDINFTNFKEDGTAEYSNSYIDMSLTAQYTYTSIVSGDDEKDSKTLETPGTTNLTVDLVLEGGKWKISRLVVF</sequence>
<keyword evidence="2" id="KW-1185">Reference proteome</keyword>
<evidence type="ECO:0000313" key="2">
    <source>
        <dbReference type="Proteomes" id="UP001058074"/>
    </source>
</evidence>
<gene>
    <name evidence="1" type="ORF">rsdtw13_32130</name>
</gene>
<organism evidence="1 2">
    <name type="scientific">Inconstantimicrobium mannanitabidum</name>
    <dbReference type="NCBI Taxonomy" id="1604901"/>
    <lineage>
        <taxon>Bacteria</taxon>
        <taxon>Bacillati</taxon>
        <taxon>Bacillota</taxon>
        <taxon>Clostridia</taxon>
        <taxon>Eubacteriales</taxon>
        <taxon>Clostridiaceae</taxon>
        <taxon>Inconstantimicrobium</taxon>
    </lineage>
</organism>
<dbReference type="Proteomes" id="UP001058074">
    <property type="component" value="Unassembled WGS sequence"/>
</dbReference>
<proteinExistence type="predicted"/>
<evidence type="ECO:0000313" key="1">
    <source>
        <dbReference type="EMBL" id="GKX67955.1"/>
    </source>
</evidence>
<dbReference type="EMBL" id="BROD01000001">
    <property type="protein sequence ID" value="GKX67955.1"/>
    <property type="molecule type" value="Genomic_DNA"/>
</dbReference>
<reference evidence="1" key="1">
    <citation type="journal article" date="2025" name="Int. J. Syst. Evol. Microbiol.">
        <title>Inconstantimicrobium mannanitabidum sp. nov., a novel member of the family Clostridiaceae isolated from anoxic soil under the treatment of reductive soil disinfestation.</title>
        <authorList>
            <person name="Ueki A."/>
            <person name="Tonouchi A."/>
            <person name="Honma S."/>
            <person name="Kaku N."/>
            <person name="Ueki K."/>
        </authorList>
    </citation>
    <scope>NUCLEOTIDE SEQUENCE</scope>
    <source>
        <strain evidence="1">TW13</strain>
    </source>
</reference>
<comment type="caution">
    <text evidence="1">The sequence shown here is derived from an EMBL/GenBank/DDBJ whole genome shotgun (WGS) entry which is preliminary data.</text>
</comment>
<accession>A0ACB5RFV1</accession>